<dbReference type="Pfam" id="PF00132">
    <property type="entry name" value="Hexapep"/>
    <property type="match status" value="1"/>
</dbReference>
<evidence type="ECO:0000313" key="1">
    <source>
        <dbReference type="EMBL" id="QEC72096.1"/>
    </source>
</evidence>
<keyword evidence="2" id="KW-1185">Reference proteome</keyword>
<dbReference type="EMBL" id="CP042434">
    <property type="protein sequence ID" value="QEC72096.1"/>
    <property type="molecule type" value="Genomic_DNA"/>
</dbReference>
<gene>
    <name evidence="1" type="ORF">FSB73_10845</name>
</gene>
<reference evidence="1 2" key="1">
    <citation type="journal article" date="2017" name="Int. J. Syst. Evol. Microbiol.">
        <title>Arachidicoccus ginsenosidivorans sp. nov., with ginsenoside-converting activity isolated from ginseng cultivating soil.</title>
        <authorList>
            <person name="Siddiqi M.Z."/>
            <person name="Aslam Z."/>
            <person name="Im W.T."/>
        </authorList>
    </citation>
    <scope>NUCLEOTIDE SEQUENCE [LARGE SCALE GENOMIC DNA]</scope>
    <source>
        <strain evidence="1 2">Gsoil 809</strain>
    </source>
</reference>
<proteinExistence type="predicted"/>
<dbReference type="AlphaFoldDB" id="A0A5B8VN86"/>
<protein>
    <submittedName>
        <fullName evidence="1">Gamma carbonic anhydrase family protein</fullName>
    </submittedName>
</protein>
<dbReference type="PANTHER" id="PTHR13061:SF29">
    <property type="entry name" value="GAMMA CARBONIC ANHYDRASE-LIKE 1, MITOCHONDRIAL-RELATED"/>
    <property type="match status" value="1"/>
</dbReference>
<dbReference type="InterPro" id="IPR001451">
    <property type="entry name" value="Hexapep"/>
</dbReference>
<dbReference type="OrthoDB" id="9803036at2"/>
<dbReference type="InterPro" id="IPR011004">
    <property type="entry name" value="Trimer_LpxA-like_sf"/>
</dbReference>
<dbReference type="InterPro" id="IPR050484">
    <property type="entry name" value="Transf_Hexapept/Carb_Anhydrase"/>
</dbReference>
<sequence>MMIITVREKTPEFGQNNYIAPTATLIGDVKTGNDCSFWFGSVVRGDVNSIRIGNKVNVQDNVVIHCTYEMSTTTIGDNVSIGHNAVIHGCNIHDNVLIGISAVIMDGAIIHKNSIIAAGAVVLKNTIVEEGCIYAGVPAKKIREISPDLLEGEIERIAHNYLLYTSWYQEGSSDENNPG</sequence>
<dbReference type="Gene3D" id="2.160.10.10">
    <property type="entry name" value="Hexapeptide repeat proteins"/>
    <property type="match status" value="1"/>
</dbReference>
<accession>A0A5B8VN86</accession>
<evidence type="ECO:0000313" key="2">
    <source>
        <dbReference type="Proteomes" id="UP000321291"/>
    </source>
</evidence>
<dbReference type="CDD" id="cd04645">
    <property type="entry name" value="LbH_gamma_CA_like"/>
    <property type="match status" value="1"/>
</dbReference>
<dbReference type="PANTHER" id="PTHR13061">
    <property type="entry name" value="DYNACTIN SUBUNIT P25"/>
    <property type="match status" value="1"/>
</dbReference>
<organism evidence="1 2">
    <name type="scientific">Arachidicoccus ginsenosidivorans</name>
    <dbReference type="NCBI Taxonomy" id="496057"/>
    <lineage>
        <taxon>Bacteria</taxon>
        <taxon>Pseudomonadati</taxon>
        <taxon>Bacteroidota</taxon>
        <taxon>Chitinophagia</taxon>
        <taxon>Chitinophagales</taxon>
        <taxon>Chitinophagaceae</taxon>
        <taxon>Arachidicoccus</taxon>
    </lineage>
</organism>
<name>A0A5B8VN86_9BACT</name>
<dbReference type="KEGG" id="agi:FSB73_10845"/>
<dbReference type="SUPFAM" id="SSF51161">
    <property type="entry name" value="Trimeric LpxA-like enzymes"/>
    <property type="match status" value="1"/>
</dbReference>
<dbReference type="Proteomes" id="UP000321291">
    <property type="component" value="Chromosome"/>
</dbReference>
<dbReference type="InterPro" id="IPR047324">
    <property type="entry name" value="LbH_gamma_CA-like"/>
</dbReference>